<protein>
    <recommendedName>
        <fullName evidence="4 13">Threonylcarbamoyl-AMP synthase</fullName>
        <shortName evidence="13">TC-AMP synthase</shortName>
        <ecNumber evidence="3 13">2.7.7.87</ecNumber>
    </recommendedName>
    <alternativeName>
        <fullName evidence="11 13">L-threonylcarbamoyladenylate synthase</fullName>
    </alternativeName>
</protein>
<feature type="binding site" evidence="14">
    <location>
        <position position="80"/>
    </location>
    <ligand>
        <name>L-threonine</name>
        <dbReference type="ChEBI" id="CHEBI:57926"/>
    </ligand>
</feature>
<dbReference type="Pfam" id="PF01300">
    <property type="entry name" value="Sua5_yciO_yrdC"/>
    <property type="match status" value="1"/>
</dbReference>
<evidence type="ECO:0000256" key="1">
    <source>
        <dbReference type="ARBA" id="ARBA00004496"/>
    </source>
</evidence>
<evidence type="ECO:0000256" key="14">
    <source>
        <dbReference type="PIRSR" id="PIRSR004930-1"/>
    </source>
</evidence>
<evidence type="ECO:0000256" key="3">
    <source>
        <dbReference type="ARBA" id="ARBA00012584"/>
    </source>
</evidence>
<dbReference type="PROSITE" id="PS51163">
    <property type="entry name" value="YRDC"/>
    <property type="match status" value="1"/>
</dbReference>
<dbReference type="GO" id="GO:0061710">
    <property type="term" value="F:L-threonylcarbamoyladenylate synthase"/>
    <property type="evidence" value="ECO:0007669"/>
    <property type="project" value="UniProtKB-EC"/>
</dbReference>
<dbReference type="Pfam" id="PF03481">
    <property type="entry name" value="Sua5_C"/>
    <property type="match status" value="1"/>
</dbReference>
<keyword evidence="10 13" id="KW-0067">ATP-binding</keyword>
<keyword evidence="9 13" id="KW-0547">Nucleotide-binding</keyword>
<dbReference type="PIRSF" id="PIRSF004930">
    <property type="entry name" value="Tln_factor_SUA5"/>
    <property type="match status" value="1"/>
</dbReference>
<dbReference type="SUPFAM" id="SSF55821">
    <property type="entry name" value="YrdC/RibB"/>
    <property type="match status" value="1"/>
</dbReference>
<comment type="similarity">
    <text evidence="2 13">Belongs to the SUA5 family.</text>
</comment>
<dbReference type="InterPro" id="IPR050156">
    <property type="entry name" value="TC-AMP_synthase_SUA5"/>
</dbReference>
<dbReference type="GO" id="GO:0008033">
    <property type="term" value="P:tRNA processing"/>
    <property type="evidence" value="ECO:0007669"/>
    <property type="project" value="UniProtKB-KW"/>
</dbReference>
<reference evidence="16 17" key="1">
    <citation type="submission" date="2016-10" db="EMBL/GenBank/DDBJ databases">
        <authorList>
            <person name="de Groot N.N."/>
        </authorList>
    </citation>
    <scope>NUCLEOTIDE SEQUENCE [LARGE SCALE GENOMIC DNA]</scope>
    <source>
        <strain evidence="16 17">Nm1</strain>
    </source>
</reference>
<feature type="binding site" evidence="14">
    <location>
        <position position="246"/>
    </location>
    <ligand>
        <name>ATP</name>
        <dbReference type="ChEBI" id="CHEBI:30616"/>
    </ligand>
</feature>
<dbReference type="GO" id="GO:0006450">
    <property type="term" value="P:regulation of translational fidelity"/>
    <property type="evidence" value="ECO:0007669"/>
    <property type="project" value="TreeGrafter"/>
</dbReference>
<dbReference type="InterPro" id="IPR017945">
    <property type="entry name" value="DHBP_synth_RibB-like_a/b_dom"/>
</dbReference>
<dbReference type="InterPro" id="IPR038385">
    <property type="entry name" value="Sua5/YwlC_C"/>
</dbReference>
<evidence type="ECO:0000256" key="4">
    <source>
        <dbReference type="ARBA" id="ARBA00015492"/>
    </source>
</evidence>
<evidence type="ECO:0000313" key="16">
    <source>
        <dbReference type="EMBL" id="SDY86183.1"/>
    </source>
</evidence>
<feature type="binding site" evidence="14">
    <location>
        <position position="196"/>
    </location>
    <ligand>
        <name>ATP</name>
        <dbReference type="ChEBI" id="CHEBI:30616"/>
    </ligand>
</feature>
<evidence type="ECO:0000256" key="12">
    <source>
        <dbReference type="ARBA" id="ARBA00048366"/>
    </source>
</evidence>
<comment type="function">
    <text evidence="13">Required for the formation of a threonylcarbamoyl group on adenosine at position 37 (t(6)A37) in tRNAs that read codons beginning with adenine.</text>
</comment>
<dbReference type="GO" id="GO:0000049">
    <property type="term" value="F:tRNA binding"/>
    <property type="evidence" value="ECO:0007669"/>
    <property type="project" value="TreeGrafter"/>
</dbReference>
<dbReference type="EMBL" id="FNOY01000071">
    <property type="protein sequence ID" value="SDY86183.1"/>
    <property type="molecule type" value="Genomic_DNA"/>
</dbReference>
<feature type="binding site" evidence="14">
    <location>
        <position position="210"/>
    </location>
    <ligand>
        <name>ATP</name>
        <dbReference type="ChEBI" id="CHEBI:30616"/>
    </ligand>
</feature>
<evidence type="ECO:0000256" key="6">
    <source>
        <dbReference type="ARBA" id="ARBA00022679"/>
    </source>
</evidence>
<keyword evidence="7 13" id="KW-0819">tRNA processing</keyword>
<feature type="binding site" evidence="14">
    <location>
        <position position="156"/>
    </location>
    <ligand>
        <name>L-threonine</name>
        <dbReference type="ChEBI" id="CHEBI:57926"/>
    </ligand>
</feature>
<dbReference type="GO" id="GO:0005737">
    <property type="term" value="C:cytoplasm"/>
    <property type="evidence" value="ECO:0007669"/>
    <property type="project" value="UniProtKB-SubCell"/>
</dbReference>
<feature type="binding site" evidence="14">
    <location>
        <position position="134"/>
    </location>
    <ligand>
        <name>L-threonine</name>
        <dbReference type="ChEBI" id="CHEBI:57926"/>
    </ligand>
</feature>
<evidence type="ECO:0000256" key="13">
    <source>
        <dbReference type="PIRNR" id="PIRNR004930"/>
    </source>
</evidence>
<sequence>MLQDELRPSAYDPLTLSGDNFARTTSRQIELAANHLRSGQIVAFPTETVYGLGADITQPQAIEKIFKIKGRPSNHPLIAHFADMTDLEYWASEIPTAAWLLAEQFWPGPLTLILPKSNRIPASITGGQDTVGLRIPRHPIAQALLRALGTRKAIAAPSANRFGHLSPTAAMHVREEFKNEIGVILDGGSCEVGLESTIVSCIGKTVTLLRPGGISVDAIENVLTQKILGNPVSHSVRASGSLPAHYAPDTPLEICSTGSDLWIRARWFQQQGKRTAILTHTPLPDAHKKQLDFILMPDNPVTYGKILYATLRRLDQLGYDQLLIEAPPSRLDWLAVTDRLQRASYHYLKQS</sequence>
<dbReference type="NCBIfam" id="TIGR00057">
    <property type="entry name" value="L-threonylcarbamoyladenylate synthase"/>
    <property type="match status" value="1"/>
</dbReference>
<dbReference type="RefSeq" id="WP_090415593.1">
    <property type="nucleotide sequence ID" value="NZ_FNOY01000071.1"/>
</dbReference>
<feature type="binding site" evidence="14">
    <location>
        <position position="48"/>
    </location>
    <ligand>
        <name>L-threonine</name>
        <dbReference type="ChEBI" id="CHEBI:57926"/>
    </ligand>
</feature>
<dbReference type="AlphaFoldDB" id="A0A1H3NBR9"/>
<keyword evidence="17" id="KW-1185">Reference proteome</keyword>
<dbReference type="InterPro" id="IPR010923">
    <property type="entry name" value="T(6)A37_SUA5"/>
</dbReference>
<dbReference type="STRING" id="44576.SAMN05421881_10712"/>
<evidence type="ECO:0000256" key="2">
    <source>
        <dbReference type="ARBA" id="ARBA00007663"/>
    </source>
</evidence>
<dbReference type="GO" id="GO:0005524">
    <property type="term" value="F:ATP binding"/>
    <property type="evidence" value="ECO:0007669"/>
    <property type="project" value="UniProtKB-UniRule"/>
</dbReference>
<evidence type="ECO:0000256" key="10">
    <source>
        <dbReference type="ARBA" id="ARBA00022840"/>
    </source>
</evidence>
<dbReference type="GO" id="GO:0003725">
    <property type="term" value="F:double-stranded RNA binding"/>
    <property type="evidence" value="ECO:0007669"/>
    <property type="project" value="UniProtKB-UniRule"/>
</dbReference>
<dbReference type="FunFam" id="3.90.870.10:FF:000009">
    <property type="entry name" value="Threonylcarbamoyl-AMP synthase, putative"/>
    <property type="match status" value="1"/>
</dbReference>
<dbReference type="Proteomes" id="UP000198640">
    <property type="component" value="Unassembled WGS sequence"/>
</dbReference>
<evidence type="ECO:0000256" key="9">
    <source>
        <dbReference type="ARBA" id="ARBA00022741"/>
    </source>
</evidence>
<comment type="catalytic activity">
    <reaction evidence="12 13">
        <text>L-threonine + hydrogencarbonate + ATP = L-threonylcarbamoyladenylate + diphosphate + H2O</text>
        <dbReference type="Rhea" id="RHEA:36407"/>
        <dbReference type="ChEBI" id="CHEBI:15377"/>
        <dbReference type="ChEBI" id="CHEBI:17544"/>
        <dbReference type="ChEBI" id="CHEBI:30616"/>
        <dbReference type="ChEBI" id="CHEBI:33019"/>
        <dbReference type="ChEBI" id="CHEBI:57926"/>
        <dbReference type="ChEBI" id="CHEBI:73682"/>
        <dbReference type="EC" id="2.7.7.87"/>
    </reaction>
</comment>
<dbReference type="InterPro" id="IPR005145">
    <property type="entry name" value="Sua5_C"/>
</dbReference>
<dbReference type="EC" id="2.7.7.87" evidence="3 13"/>
<feature type="binding site" evidence="14">
    <location>
        <position position="71"/>
    </location>
    <ligand>
        <name>ATP</name>
        <dbReference type="ChEBI" id="CHEBI:30616"/>
    </ligand>
</feature>
<keyword evidence="8 13" id="KW-0548">Nucleotidyltransferase</keyword>
<feature type="domain" description="YrdC-like" evidence="15">
    <location>
        <begin position="26"/>
        <end position="214"/>
    </location>
</feature>
<accession>A0A1H3NBR9</accession>
<dbReference type="PANTHER" id="PTHR17490:SF16">
    <property type="entry name" value="THREONYLCARBAMOYL-AMP SYNTHASE"/>
    <property type="match status" value="1"/>
</dbReference>
<evidence type="ECO:0000256" key="7">
    <source>
        <dbReference type="ARBA" id="ARBA00022694"/>
    </source>
</evidence>
<gene>
    <name evidence="16" type="ORF">SAMN05421881_10712</name>
</gene>
<keyword evidence="6 13" id="KW-0808">Transferase</keyword>
<dbReference type="Gene3D" id="3.90.870.10">
    <property type="entry name" value="DHBP synthase"/>
    <property type="match status" value="1"/>
</dbReference>
<keyword evidence="5 13" id="KW-0963">Cytoplasm</keyword>
<dbReference type="OrthoDB" id="9814580at2"/>
<evidence type="ECO:0000256" key="5">
    <source>
        <dbReference type="ARBA" id="ARBA00022490"/>
    </source>
</evidence>
<evidence type="ECO:0000256" key="11">
    <source>
        <dbReference type="ARBA" id="ARBA00029774"/>
    </source>
</evidence>
<name>A0A1H3NBR9_9PROT</name>
<dbReference type="PANTHER" id="PTHR17490">
    <property type="entry name" value="SUA5"/>
    <property type="match status" value="1"/>
</dbReference>
<dbReference type="InterPro" id="IPR006070">
    <property type="entry name" value="Sua5-like_dom"/>
</dbReference>
<dbReference type="Gene3D" id="3.40.50.11030">
    <property type="entry name" value="Threonylcarbamoyl-AMP synthase, C-terminal domain"/>
    <property type="match status" value="1"/>
</dbReference>
<evidence type="ECO:0000256" key="8">
    <source>
        <dbReference type="ARBA" id="ARBA00022695"/>
    </source>
</evidence>
<comment type="subcellular location">
    <subcellularLocation>
        <location evidence="1 13">Cytoplasm</location>
    </subcellularLocation>
</comment>
<feature type="binding site" evidence="14">
    <location>
        <position position="166"/>
    </location>
    <ligand>
        <name>ATP</name>
        <dbReference type="ChEBI" id="CHEBI:30616"/>
    </ligand>
</feature>
<evidence type="ECO:0000313" key="17">
    <source>
        <dbReference type="Proteomes" id="UP000198640"/>
    </source>
</evidence>
<feature type="binding site" evidence="14">
    <location>
        <position position="158"/>
    </location>
    <ligand>
        <name>ATP</name>
        <dbReference type="ChEBI" id="CHEBI:30616"/>
    </ligand>
</feature>
<organism evidence="16 17">
    <name type="scientific">Nitrosomonas halophila</name>
    <dbReference type="NCBI Taxonomy" id="44576"/>
    <lineage>
        <taxon>Bacteria</taxon>
        <taxon>Pseudomonadati</taxon>
        <taxon>Pseudomonadota</taxon>
        <taxon>Betaproteobacteria</taxon>
        <taxon>Nitrosomonadales</taxon>
        <taxon>Nitrosomonadaceae</taxon>
        <taxon>Nitrosomonas</taxon>
    </lineage>
</organism>
<proteinExistence type="inferred from homology"/>
<feature type="binding site" evidence="14">
    <location>
        <position position="130"/>
    </location>
    <ligand>
        <name>ATP</name>
        <dbReference type="ChEBI" id="CHEBI:30616"/>
    </ligand>
</feature>
<evidence type="ECO:0000259" key="15">
    <source>
        <dbReference type="PROSITE" id="PS51163"/>
    </source>
</evidence>